<sequence>MIEYIHMKRRMMGTIFALKTREAKDSYILSNLKNTLEELQSDMICYGVDIVLRKLLLTMIYLDIAKNIGIDHHASTEELYYVVRKHESRFHENIAEFMDQLRHRIRNRH</sequence>
<evidence type="ECO:0000313" key="2">
    <source>
        <dbReference type="Proteomes" id="UP000294299"/>
    </source>
</evidence>
<organism evidence="1 2">
    <name type="scientific">Candidatus Nitrosocosmicus franklandianus</name>
    <dbReference type="NCBI Taxonomy" id="1798806"/>
    <lineage>
        <taxon>Archaea</taxon>
        <taxon>Nitrososphaerota</taxon>
        <taxon>Nitrososphaeria</taxon>
        <taxon>Nitrososphaerales</taxon>
        <taxon>Nitrososphaeraceae</taxon>
        <taxon>Candidatus Nitrosocosmicus</taxon>
    </lineage>
</organism>
<name>A0A484I9D4_9ARCH</name>
<proteinExistence type="predicted"/>
<dbReference type="EMBL" id="LR216287">
    <property type="protein sequence ID" value="VFJ13422.1"/>
    <property type="molecule type" value="Genomic_DNA"/>
</dbReference>
<evidence type="ECO:0000313" key="1">
    <source>
        <dbReference type="EMBL" id="VFJ13422.1"/>
    </source>
</evidence>
<reference evidence="1 2" key="1">
    <citation type="submission" date="2019-02" db="EMBL/GenBank/DDBJ databases">
        <authorList>
            <person name="Lehtovirta-Morley E L."/>
        </authorList>
    </citation>
    <scope>NUCLEOTIDE SEQUENCE [LARGE SCALE GENOMIC DNA]</scope>
    <source>
        <strain evidence="1">NFRAN1</strain>
    </source>
</reference>
<dbReference type="AlphaFoldDB" id="A0A484I9D4"/>
<protein>
    <submittedName>
        <fullName evidence="1">Uncharacterized protein</fullName>
    </submittedName>
</protein>
<dbReference type="KEGG" id="nfn:NFRAN_1100"/>
<dbReference type="Proteomes" id="UP000294299">
    <property type="component" value="Chromosome NFRAN"/>
</dbReference>
<gene>
    <name evidence="1" type="ORF">NFRAN_1100</name>
</gene>
<accession>A0A484I9D4</accession>
<keyword evidence="2" id="KW-1185">Reference proteome</keyword>